<proteinExistence type="predicted"/>
<dbReference type="InterPro" id="IPR038695">
    <property type="entry name" value="Saro_0823-like_sf"/>
</dbReference>
<dbReference type="EMBL" id="QZCW01000001">
    <property type="protein sequence ID" value="MCW5319925.1"/>
    <property type="molecule type" value="Genomic_DNA"/>
</dbReference>
<dbReference type="EMBL" id="QZCW01000001">
    <property type="protein sequence ID" value="MCW5320105.1"/>
    <property type="molecule type" value="Genomic_DNA"/>
</dbReference>
<feature type="region of interest" description="Disordered" evidence="1">
    <location>
        <begin position="130"/>
        <end position="175"/>
    </location>
</feature>
<evidence type="ECO:0000256" key="1">
    <source>
        <dbReference type="SAM" id="MobiDB-lite"/>
    </source>
</evidence>
<feature type="compositionally biased region" description="Low complexity" evidence="1">
    <location>
        <begin position="161"/>
        <end position="175"/>
    </location>
</feature>
<sequence>MTGQPHALQIRQARGFWGRFIGLMGRSDPRGTVAGNGSALLIARCTSVHSCFMRYALDLVYLDTRGRITRQVPALAPWRCSWGGPGAAHVLEMPAGAIASQGLEPGMQLRPWPVDAGAVHGVCSARFVRPGREGHEDHKTASTPPSTTAYGRCKKDQDDASSPFTSSSSRASTTG</sequence>
<reference evidence="4" key="1">
    <citation type="submission" date="2023-07" db="EMBL/GenBank/DDBJ databases">
        <title>Verminephrobacter genomes.</title>
        <authorList>
            <person name="Lund M.B."/>
        </authorList>
    </citation>
    <scope>NUCLEOTIDE SEQUENCE [LARGE SCALE GENOMIC DNA]</scope>
    <source>
        <strain evidence="3 4">AtM5-05</strain>
    </source>
</reference>
<dbReference type="Proteomes" id="UP001208935">
    <property type="component" value="Unassembled WGS sequence"/>
</dbReference>
<dbReference type="InterPro" id="IPR003795">
    <property type="entry name" value="DUF192"/>
</dbReference>
<comment type="caution">
    <text evidence="2">The sequence shown here is derived from an EMBL/GenBank/DDBJ whole genome shotgun (WGS) entry which is preliminary data.</text>
</comment>
<organism evidence="2 4">
    <name type="scientific">Verminephrobacter aporrectodeae subsp. tuberculatae</name>
    <dbReference type="NCBI Taxonomy" id="1110392"/>
    <lineage>
        <taxon>Bacteria</taxon>
        <taxon>Pseudomonadati</taxon>
        <taxon>Pseudomonadota</taxon>
        <taxon>Betaproteobacteria</taxon>
        <taxon>Burkholderiales</taxon>
        <taxon>Comamonadaceae</taxon>
        <taxon>Verminephrobacter</taxon>
    </lineage>
</organism>
<evidence type="ECO:0000313" key="2">
    <source>
        <dbReference type="EMBL" id="MCW5319925.1"/>
    </source>
</evidence>
<name>A0ABT3KQ61_9BURK</name>
<reference evidence="2" key="2">
    <citation type="submission" date="2024-05" db="EMBL/GenBank/DDBJ databases">
        <title>Verminephrobacter genomes.</title>
        <authorList>
            <person name="Lund M.B."/>
        </authorList>
    </citation>
    <scope>NUCLEOTIDE SEQUENCE</scope>
    <source>
        <strain evidence="2">AtM5-05</strain>
    </source>
</reference>
<gene>
    <name evidence="2" type="ORF">D5039_01670</name>
    <name evidence="3" type="ORF">D5039_02600</name>
</gene>
<dbReference type="RefSeq" id="WP_265280834.1">
    <property type="nucleotide sequence ID" value="NZ_QZCW01000001.1"/>
</dbReference>
<accession>A0ABT3KQ61</accession>
<keyword evidence="4" id="KW-1185">Reference proteome</keyword>
<feature type="compositionally biased region" description="Basic and acidic residues" evidence="1">
    <location>
        <begin position="130"/>
        <end position="140"/>
    </location>
</feature>
<evidence type="ECO:0000313" key="3">
    <source>
        <dbReference type="EMBL" id="MCW5320105.1"/>
    </source>
</evidence>
<protein>
    <submittedName>
        <fullName evidence="2">DUF192 domain-containing protein</fullName>
    </submittedName>
</protein>
<dbReference type="Gene3D" id="2.60.120.1140">
    <property type="entry name" value="Protein of unknown function DUF192"/>
    <property type="match status" value="1"/>
</dbReference>
<evidence type="ECO:0000313" key="4">
    <source>
        <dbReference type="Proteomes" id="UP001208935"/>
    </source>
</evidence>
<dbReference type="Pfam" id="PF02643">
    <property type="entry name" value="DUF192"/>
    <property type="match status" value="1"/>
</dbReference>